<dbReference type="RefSeq" id="WP_217942102.1">
    <property type="nucleotide sequence ID" value="NZ_JAHTGR010000004.1"/>
</dbReference>
<dbReference type="AlphaFoldDB" id="A0AA41H4K2"/>
<dbReference type="Proteomes" id="UP001162889">
    <property type="component" value="Unassembled WGS sequence"/>
</dbReference>
<evidence type="ECO:0000259" key="1">
    <source>
        <dbReference type="Pfam" id="PF13274"/>
    </source>
</evidence>
<evidence type="ECO:0000313" key="4">
    <source>
        <dbReference type="Proteomes" id="UP001155901"/>
    </source>
</evidence>
<name>A0AA41H4K2_9BURK</name>
<evidence type="ECO:0000313" key="5">
    <source>
        <dbReference type="Proteomes" id="UP001162889"/>
    </source>
</evidence>
<organism evidence="2 4">
    <name type="scientific">Duganella violaceipulchra</name>
    <dbReference type="NCBI Taxonomy" id="2849652"/>
    <lineage>
        <taxon>Bacteria</taxon>
        <taxon>Pseudomonadati</taxon>
        <taxon>Pseudomonadota</taxon>
        <taxon>Betaproteobacteria</taxon>
        <taxon>Burkholderiales</taxon>
        <taxon>Oxalobacteraceae</taxon>
        <taxon>Telluria group</taxon>
        <taxon>Duganella</taxon>
    </lineage>
</organism>
<dbReference type="EMBL" id="JAHTGR010000004">
    <property type="protein sequence ID" value="MBV6321378.1"/>
    <property type="molecule type" value="Genomic_DNA"/>
</dbReference>
<evidence type="ECO:0000313" key="3">
    <source>
        <dbReference type="EMBL" id="MCP2009373.1"/>
    </source>
</evidence>
<proteinExistence type="predicted"/>
<keyword evidence="5" id="KW-1185">Reference proteome</keyword>
<sequence length="196" mass="22481">MFPTDIFDEKKASQAAAYFLFRSGGKMEMPVLKLVKLLYLAERRSFQLYSEPMIGDRVVSMPHGPVLSITYNHMNGDLESADGGWTTWMRSRVGNDIGLREGVLRSPQDDLLELSDADLEILEQTWDVFGPMDQFEIRDYTHDHCPEWRDPNGSMIPMTYGDLFNALEFSQDRQNDSLALLEEKNGIARTFKRAFS</sequence>
<evidence type="ECO:0000313" key="2">
    <source>
        <dbReference type="EMBL" id="MBV6321378.1"/>
    </source>
</evidence>
<dbReference type="EMBL" id="JALJZU010000006">
    <property type="protein sequence ID" value="MCP2009373.1"/>
    <property type="molecule type" value="Genomic_DNA"/>
</dbReference>
<accession>A0AA41H4K2</accession>
<reference evidence="3" key="2">
    <citation type="submission" date="2022-03" db="EMBL/GenBank/DDBJ databases">
        <title>Genome Encyclopedia of Bacteria and Archaea VI: Functional Genomics of Type Strains.</title>
        <authorList>
            <person name="Whitman W."/>
        </authorList>
    </citation>
    <scope>NUCLEOTIDE SEQUENCE</scope>
    <source>
        <strain evidence="3">HSC-15S17</strain>
    </source>
</reference>
<feature type="domain" description="Antitoxin SocA-like Panacea" evidence="1">
    <location>
        <begin position="34"/>
        <end position="148"/>
    </location>
</feature>
<gene>
    <name evidence="2" type="ORF">KVP70_10555</name>
    <name evidence="3" type="ORF">L1274_003102</name>
</gene>
<dbReference type="InterPro" id="IPR025272">
    <property type="entry name" value="SocA_Panacea"/>
</dbReference>
<protein>
    <submittedName>
        <fullName evidence="3">Phage-associated protein</fullName>
    </submittedName>
    <submittedName>
        <fullName evidence="2">SocA family protein</fullName>
    </submittedName>
</protein>
<comment type="caution">
    <text evidence="2">The sequence shown here is derived from an EMBL/GenBank/DDBJ whole genome shotgun (WGS) entry which is preliminary data.</text>
</comment>
<dbReference type="Proteomes" id="UP001155901">
    <property type="component" value="Unassembled WGS sequence"/>
</dbReference>
<dbReference type="Pfam" id="PF13274">
    <property type="entry name" value="SocA_Panacea"/>
    <property type="match status" value="1"/>
</dbReference>
<reference evidence="2" key="1">
    <citation type="submission" date="2021-07" db="EMBL/GenBank/DDBJ databases">
        <title>Characterization of violacein-producing bacteria and related species.</title>
        <authorList>
            <person name="Wilson H.S."/>
            <person name="De Leon M.E."/>
        </authorList>
    </citation>
    <scope>NUCLEOTIDE SEQUENCE</scope>
    <source>
        <strain evidence="2">HSC-15S17</strain>
    </source>
</reference>